<dbReference type="GO" id="GO:0005829">
    <property type="term" value="C:cytosol"/>
    <property type="evidence" value="ECO:0007669"/>
    <property type="project" value="TreeGrafter"/>
</dbReference>
<dbReference type="PANTHER" id="PTHR21240">
    <property type="entry name" value="2-AMINO-3-CARBOXYLMUCONATE-6-SEMIALDEHYDE DECARBOXYLASE"/>
    <property type="match status" value="1"/>
</dbReference>
<dbReference type="Proteomes" id="UP000077961">
    <property type="component" value="Unassembled WGS sequence"/>
</dbReference>
<dbReference type="InterPro" id="IPR006680">
    <property type="entry name" value="Amidohydro-rel"/>
</dbReference>
<dbReference type="Proteomes" id="UP000078116">
    <property type="component" value="Unassembled WGS sequence"/>
</dbReference>
<gene>
    <name evidence="3" type="ORF">A6V36_21210</name>
    <name evidence="4" type="ORF">A6V37_22500</name>
</gene>
<sequence>MRIVALEEHFLVPPLVHAHFDASSNPGYSPESDIVLGDLDAGRLAAMDQHGITRQVISASMPGADLLDGSAGIRFAHETNNRLGEAVRRHPNRFGGFAHLPMREPDAAADELERAVSDLGFRGAMVNGLTNGRFLDDERFTPVLARAVALDVPIYIHPNLPPKAVYDCYYDGLPGRAGPLLASGIFGWHSETAIHVLRLALAGTFEKFPGLTVIVGHMGEMLPFMLGRADDVLLSRGANPISQTIVDNLYITTSGVFHLSPFLNALTSFGADRIMFSVDYPYSANAPARKFLDALPVSPADRVKIAHGNADRILKLDVSPSFDTHAQAAM</sequence>
<name>A0A1A9N9X8_9BURK</name>
<dbReference type="EMBL" id="LXKA01000165">
    <property type="protein sequence ID" value="OAJ62596.1"/>
    <property type="molecule type" value="Genomic_DNA"/>
</dbReference>
<dbReference type="InterPro" id="IPR032466">
    <property type="entry name" value="Metal_Hydrolase"/>
</dbReference>
<dbReference type="InterPro" id="IPR032465">
    <property type="entry name" value="ACMSD"/>
</dbReference>
<dbReference type="GO" id="GO:0019748">
    <property type="term" value="P:secondary metabolic process"/>
    <property type="evidence" value="ECO:0007669"/>
    <property type="project" value="TreeGrafter"/>
</dbReference>
<accession>A0A1A9N9X8</accession>
<evidence type="ECO:0000256" key="1">
    <source>
        <dbReference type="ARBA" id="ARBA00023239"/>
    </source>
</evidence>
<dbReference type="Gene3D" id="3.20.20.140">
    <property type="entry name" value="Metal-dependent hydrolases"/>
    <property type="match status" value="1"/>
</dbReference>
<dbReference type="EMBL" id="LXJZ01000051">
    <property type="protein sequence ID" value="OAJ62469.1"/>
    <property type="molecule type" value="Genomic_DNA"/>
</dbReference>
<dbReference type="OrthoDB" id="8673173at2"/>
<evidence type="ECO:0000313" key="3">
    <source>
        <dbReference type="EMBL" id="OAJ62469.1"/>
    </source>
</evidence>
<evidence type="ECO:0000313" key="6">
    <source>
        <dbReference type="Proteomes" id="UP000078116"/>
    </source>
</evidence>
<comment type="caution">
    <text evidence="4">The sequence shown here is derived from an EMBL/GenBank/DDBJ whole genome shotgun (WGS) entry which is preliminary data.</text>
</comment>
<protein>
    <recommendedName>
        <fullName evidence="2">Amidohydrolase-related domain-containing protein</fullName>
    </recommendedName>
</protein>
<dbReference type="AlphaFoldDB" id="A0A1A9N9X8"/>
<dbReference type="GO" id="GO:0016831">
    <property type="term" value="F:carboxy-lyase activity"/>
    <property type="evidence" value="ECO:0007669"/>
    <property type="project" value="InterPro"/>
</dbReference>
<dbReference type="RefSeq" id="WP_064265735.1">
    <property type="nucleotide sequence ID" value="NZ_LXJZ01000051.1"/>
</dbReference>
<evidence type="ECO:0000313" key="4">
    <source>
        <dbReference type="EMBL" id="OAJ62596.1"/>
    </source>
</evidence>
<dbReference type="PANTHER" id="PTHR21240:SF30">
    <property type="entry name" value="AMIDOHYDROLASE-RELATED DOMAIN-CONTAINING PROTEIN-RELATED"/>
    <property type="match status" value="1"/>
</dbReference>
<dbReference type="STRING" id="1462993.A6V36_21210"/>
<proteinExistence type="predicted"/>
<dbReference type="SUPFAM" id="SSF51556">
    <property type="entry name" value="Metallo-dependent hydrolases"/>
    <property type="match status" value="1"/>
</dbReference>
<evidence type="ECO:0000313" key="5">
    <source>
        <dbReference type="Proteomes" id="UP000077961"/>
    </source>
</evidence>
<organism evidence="4 6">
    <name type="scientific">Paraburkholderia ginsengiterrae</name>
    <dbReference type="NCBI Taxonomy" id="1462993"/>
    <lineage>
        <taxon>Bacteria</taxon>
        <taxon>Pseudomonadati</taxon>
        <taxon>Pseudomonadota</taxon>
        <taxon>Betaproteobacteria</taxon>
        <taxon>Burkholderiales</taxon>
        <taxon>Burkholderiaceae</taxon>
        <taxon>Paraburkholderia</taxon>
    </lineage>
</organism>
<dbReference type="Pfam" id="PF04909">
    <property type="entry name" value="Amidohydro_2"/>
    <property type="match status" value="1"/>
</dbReference>
<evidence type="ECO:0000259" key="2">
    <source>
        <dbReference type="Pfam" id="PF04909"/>
    </source>
</evidence>
<feature type="domain" description="Amidohydrolase-related" evidence="2">
    <location>
        <begin position="17"/>
        <end position="316"/>
    </location>
</feature>
<keyword evidence="1" id="KW-0456">Lyase</keyword>
<reference evidence="5 6" key="1">
    <citation type="submission" date="2016-04" db="EMBL/GenBank/DDBJ databases">
        <title>Reclassification of Paraburkholderia panaciterrae (Farh et al. 2015) Dobritsa &amp; Samadpour 2016 as a later homotypic synonym of Paraburkholderia ginsengiterrae (Farh et al. 2015) Dobritsa &amp; Samadpour 2016.</title>
        <authorList>
            <person name="Dobritsa A.P."/>
            <person name="Kutumbaka K."/>
            <person name="Samadpour M."/>
        </authorList>
    </citation>
    <scope>NUCLEOTIDE SEQUENCE [LARGE SCALE GENOMIC DNA]</scope>
    <source>
        <strain evidence="4 6">DCY85</strain>
        <strain evidence="3 5">DCY85-1</strain>
    </source>
</reference>
<keyword evidence="5" id="KW-1185">Reference proteome</keyword>
<dbReference type="GO" id="GO:0016787">
    <property type="term" value="F:hydrolase activity"/>
    <property type="evidence" value="ECO:0007669"/>
    <property type="project" value="InterPro"/>
</dbReference>